<feature type="compositionally biased region" description="Basic and acidic residues" evidence="1">
    <location>
        <begin position="427"/>
        <end position="439"/>
    </location>
</feature>
<feature type="region of interest" description="Disordered" evidence="1">
    <location>
        <begin position="591"/>
        <end position="612"/>
    </location>
</feature>
<feature type="compositionally biased region" description="Polar residues" evidence="1">
    <location>
        <begin position="755"/>
        <end position="765"/>
    </location>
</feature>
<gene>
    <name evidence="2" type="ORF">Purlil1_13314</name>
</gene>
<reference evidence="2 3" key="1">
    <citation type="journal article" date="2024" name="Microbiol. Resour. Announc.">
        <title>Genome annotations for the ascomycete fungi Trichoderma harzianum, Trichoderma aggressivum, and Purpureocillium lilacinum.</title>
        <authorList>
            <person name="Beijen E.P.W."/>
            <person name="Ohm R.A."/>
        </authorList>
    </citation>
    <scope>NUCLEOTIDE SEQUENCE [LARGE SCALE GENOMIC DNA]</scope>
    <source>
        <strain evidence="2 3">CBS 150709</strain>
    </source>
</reference>
<evidence type="ECO:0000256" key="1">
    <source>
        <dbReference type="SAM" id="MobiDB-lite"/>
    </source>
</evidence>
<dbReference type="EMBL" id="JAWRVI010000198">
    <property type="protein sequence ID" value="KAK4071808.1"/>
    <property type="molecule type" value="Genomic_DNA"/>
</dbReference>
<feature type="compositionally biased region" description="Polar residues" evidence="1">
    <location>
        <begin position="686"/>
        <end position="698"/>
    </location>
</feature>
<keyword evidence="3" id="KW-1185">Reference proteome</keyword>
<feature type="compositionally biased region" description="Polar residues" evidence="1">
    <location>
        <begin position="449"/>
        <end position="470"/>
    </location>
</feature>
<feature type="compositionally biased region" description="Polar residues" evidence="1">
    <location>
        <begin position="397"/>
        <end position="417"/>
    </location>
</feature>
<organism evidence="2 3">
    <name type="scientific">Purpureocillium lilacinum</name>
    <name type="common">Paecilomyces lilacinus</name>
    <dbReference type="NCBI Taxonomy" id="33203"/>
    <lineage>
        <taxon>Eukaryota</taxon>
        <taxon>Fungi</taxon>
        <taxon>Dikarya</taxon>
        <taxon>Ascomycota</taxon>
        <taxon>Pezizomycotina</taxon>
        <taxon>Sordariomycetes</taxon>
        <taxon>Hypocreomycetidae</taxon>
        <taxon>Hypocreales</taxon>
        <taxon>Ophiocordycipitaceae</taxon>
        <taxon>Purpureocillium</taxon>
    </lineage>
</organism>
<feature type="region of interest" description="Disordered" evidence="1">
    <location>
        <begin position="749"/>
        <end position="841"/>
    </location>
</feature>
<evidence type="ECO:0000313" key="2">
    <source>
        <dbReference type="EMBL" id="KAK4071808.1"/>
    </source>
</evidence>
<evidence type="ECO:0000313" key="3">
    <source>
        <dbReference type="Proteomes" id="UP001287286"/>
    </source>
</evidence>
<feature type="compositionally biased region" description="Polar residues" evidence="1">
    <location>
        <begin position="600"/>
        <end position="609"/>
    </location>
</feature>
<sequence>MGFREQHMSLRIQLIQTRATQCEREFQDINSAHRDYEASVARINNRLKESWDKLSAMDGTEDRRAIQSSIVGYGGELERLRSHYEADFENAAAAYKSRIDAAWTKFRQEVTTALSLSLATNLTQAQLSGVAEQCTPTSPSYGQHLGLEAALPLHWNERACPSADCDENERKRKAFDDLEPQHCKRQNLSVTSSTNGSPTMTCQSQTCVNPGSEVPHESVQMAARPQIKAPIPGEVYITSWEKSNGLSAVVLLPTTDLEDVGLPYTLHALGLASYPPDCYVCNPDDGTLQWSKGYEDGGPFVAERKYPVMYFDGQEFPVKNAVGWVSARNLQTFDLENTKVRKLINYGQHAWKYVQERDELRAKAKRAKRFNREERGFGEEYPASSGKYDLSPRDPTLNRQSPKNTPENMGNPSSTAPKSDGPAESTCRSDEHAQSKEDANATAGPEVQGQHQNPSQSDRPPQLTQSQNGGPQRACGYGGSAESAGTRIADTGDRADSPSCQRTTIGQLPKTAGNFADRADGNTAPAPTSLPVRERLGLLQPLGGIVRRGRMEEPADEQPKSDQTQLWDVFAATVQQGQDRYAHQALLEKPFLGHTEPDTTESNGGTENSQETRYRVQHLDPETGFKATPRGLAKPSDSSCFSWVRDYKPAASVEGGGNAGDPIDCSRIPDSQLADMARTTLEGSEAVTTNATGSTPIEQSGLLPSSAAEQDSSTSRLGDENETRSLSSSSSLSPLLAVAPSGSLYGNRANHGATLASQDGSSRSTWPLPCSSEPQPCSNGPSLANETRPTTRNGAVCQVTSSADTSNTTPSLSDWRRSSTAGAGWRDARKTPLVTPSAGQNDKHRATIVQFDRATPKTQTTEDAPKSTYEGGWPLKIPGNLMLKLIKVSKTDAPRPETFKESNGEYNCPFGCATRTWTSRSWFTRHLLNTHI</sequence>
<comment type="caution">
    <text evidence="2">The sequence shown here is derived from an EMBL/GenBank/DDBJ whole genome shotgun (WGS) entry which is preliminary data.</text>
</comment>
<dbReference type="Proteomes" id="UP001287286">
    <property type="component" value="Unassembled WGS sequence"/>
</dbReference>
<name>A0ABR0BF34_PURLI</name>
<accession>A0ABR0BF34</accession>
<protein>
    <recommendedName>
        <fullName evidence="4">C2H2-type domain-containing protein</fullName>
    </recommendedName>
</protein>
<feature type="region of interest" description="Disordered" evidence="1">
    <location>
        <begin position="375"/>
        <end position="536"/>
    </location>
</feature>
<feature type="compositionally biased region" description="Polar residues" evidence="1">
    <location>
        <begin position="707"/>
        <end position="716"/>
    </location>
</feature>
<feature type="compositionally biased region" description="Polar residues" evidence="1">
    <location>
        <begin position="772"/>
        <end position="812"/>
    </location>
</feature>
<feature type="region of interest" description="Disordered" evidence="1">
    <location>
        <begin position="620"/>
        <end position="639"/>
    </location>
</feature>
<proteinExistence type="predicted"/>
<feature type="region of interest" description="Disordered" evidence="1">
    <location>
        <begin position="683"/>
        <end position="732"/>
    </location>
</feature>
<evidence type="ECO:0008006" key="4">
    <source>
        <dbReference type="Google" id="ProtNLM"/>
    </source>
</evidence>